<dbReference type="EMBL" id="BX284601">
    <property type="protein sequence ID" value="CAB05461.1"/>
    <property type="molecule type" value="Genomic_DNA"/>
</dbReference>
<dbReference type="InterPro" id="IPR035914">
    <property type="entry name" value="Sperma_CUB_dom_sf"/>
</dbReference>
<feature type="signal peptide" evidence="3">
    <location>
        <begin position="1"/>
        <end position="22"/>
    </location>
</feature>
<dbReference type="WormBase" id="C54C8.7">
    <property type="protein sequence ID" value="CE08970"/>
    <property type="gene ID" value="WBGene00008294"/>
    <property type="gene designation" value="clec-11"/>
</dbReference>
<reference evidence="6 7" key="1">
    <citation type="journal article" date="1998" name="Science">
        <title>Genome sequence of the nematode C. elegans: a platform for investigating biology.</title>
        <authorList>
            <consortium name="The C. elegans sequencing consortium"/>
            <person name="Sulson J.E."/>
            <person name="Waterston R."/>
        </authorList>
    </citation>
    <scope>NUCLEOTIDE SEQUENCE [LARGE SCALE GENOMIC DNA]</scope>
    <source>
        <strain evidence="6 7">Bristol N2</strain>
    </source>
</reference>
<dbReference type="GeneID" id="183773"/>
<dbReference type="SMART" id="SM00042">
    <property type="entry name" value="CUB"/>
    <property type="match status" value="1"/>
</dbReference>
<evidence type="ECO:0000256" key="3">
    <source>
        <dbReference type="SAM" id="SignalP"/>
    </source>
</evidence>
<keyword evidence="1" id="KW-1015">Disulfide bond</keyword>
<dbReference type="InParanoid" id="O17705"/>
<dbReference type="PIR" id="T20199">
    <property type="entry name" value="T20199"/>
</dbReference>
<dbReference type="SMART" id="SM00034">
    <property type="entry name" value="CLECT"/>
    <property type="match status" value="2"/>
</dbReference>
<dbReference type="UCSC" id="C54C8.7">
    <property type="organism name" value="c. elegans"/>
</dbReference>
<dbReference type="InterPro" id="IPR000859">
    <property type="entry name" value="CUB_dom"/>
</dbReference>
<gene>
    <name evidence="6 8" type="primary">clec-11</name>
    <name evidence="8" type="ORF">C54C8.7</name>
    <name evidence="6" type="ORF">CELE_C54C8.7</name>
</gene>
<dbReference type="CTD" id="183773"/>
<dbReference type="Gene3D" id="2.60.120.290">
    <property type="entry name" value="Spermadhesin, CUB domain"/>
    <property type="match status" value="1"/>
</dbReference>
<dbReference type="OMA" id="IGGMWPS"/>
<protein>
    <submittedName>
        <fullName evidence="6">C-type LECtin</fullName>
    </submittedName>
</protein>
<dbReference type="InterPro" id="IPR050976">
    <property type="entry name" value="Snaclec"/>
</dbReference>
<evidence type="ECO:0000313" key="6">
    <source>
        <dbReference type="EMBL" id="CAB05461.1"/>
    </source>
</evidence>
<dbReference type="SMR" id="O17705"/>
<dbReference type="SUPFAM" id="SSF56436">
    <property type="entry name" value="C-type lectin-like"/>
    <property type="match status" value="2"/>
</dbReference>
<dbReference type="PANTHER" id="PTHR22991">
    <property type="entry name" value="PROTEIN CBG13490"/>
    <property type="match status" value="1"/>
</dbReference>
<dbReference type="AGR" id="WB:WBGene00008294"/>
<organism evidence="6 7">
    <name type="scientific">Caenorhabditis elegans</name>
    <dbReference type="NCBI Taxonomy" id="6239"/>
    <lineage>
        <taxon>Eukaryota</taxon>
        <taxon>Metazoa</taxon>
        <taxon>Ecdysozoa</taxon>
        <taxon>Nematoda</taxon>
        <taxon>Chromadorea</taxon>
        <taxon>Rhabditida</taxon>
        <taxon>Rhabditina</taxon>
        <taxon>Rhabditomorpha</taxon>
        <taxon>Rhabditoidea</taxon>
        <taxon>Rhabditidae</taxon>
        <taxon>Peloderinae</taxon>
        <taxon>Caenorhabditis</taxon>
    </lineage>
</organism>
<comment type="caution">
    <text evidence="2">Lacks conserved residue(s) required for the propagation of feature annotation.</text>
</comment>
<dbReference type="SUPFAM" id="SSF49854">
    <property type="entry name" value="Spermadhesin, CUB domain"/>
    <property type="match status" value="1"/>
</dbReference>
<dbReference type="CDD" id="cd00037">
    <property type="entry name" value="CLECT"/>
    <property type="match status" value="2"/>
</dbReference>
<feature type="chain" id="PRO_5004157464" evidence="3">
    <location>
        <begin position="23"/>
        <end position="417"/>
    </location>
</feature>
<feature type="domain" description="CUB" evidence="4">
    <location>
        <begin position="305"/>
        <end position="413"/>
    </location>
</feature>
<name>O17705_CAEEL</name>
<dbReference type="Pfam" id="PF00059">
    <property type="entry name" value="Lectin_C"/>
    <property type="match status" value="2"/>
</dbReference>
<proteinExistence type="predicted"/>
<evidence type="ECO:0000259" key="5">
    <source>
        <dbReference type="PROSITE" id="PS50041"/>
    </source>
</evidence>
<feature type="domain" description="C-type lectin" evidence="5">
    <location>
        <begin position="166"/>
        <end position="279"/>
    </location>
</feature>
<dbReference type="FunFam" id="3.10.100.10:FF:000152">
    <property type="entry name" value="C-type LECtin"/>
    <property type="match status" value="1"/>
</dbReference>
<dbReference type="InterPro" id="IPR001304">
    <property type="entry name" value="C-type_lectin-like"/>
</dbReference>
<dbReference type="InterPro" id="IPR016186">
    <property type="entry name" value="C-type_lectin-like/link_sf"/>
</dbReference>
<dbReference type="Gene3D" id="3.10.100.10">
    <property type="entry name" value="Mannose-Binding Protein A, subunit A"/>
    <property type="match status" value="2"/>
</dbReference>
<evidence type="ECO:0000313" key="7">
    <source>
        <dbReference type="Proteomes" id="UP000001940"/>
    </source>
</evidence>
<evidence type="ECO:0000256" key="1">
    <source>
        <dbReference type="ARBA" id="ARBA00023157"/>
    </source>
</evidence>
<keyword evidence="7" id="KW-1185">Reference proteome</keyword>
<dbReference type="RefSeq" id="NP_493162.1">
    <property type="nucleotide sequence ID" value="NM_060761.2"/>
</dbReference>
<dbReference type="PaxDb" id="6239-C54C8.7"/>
<dbReference type="Proteomes" id="UP000001940">
    <property type="component" value="Chromosome I"/>
</dbReference>
<evidence type="ECO:0000313" key="8">
    <source>
        <dbReference type="WormBase" id="C54C8.7"/>
    </source>
</evidence>
<dbReference type="PhylomeDB" id="O17705"/>
<dbReference type="Pfam" id="PF00431">
    <property type="entry name" value="CUB"/>
    <property type="match status" value="1"/>
</dbReference>
<dbReference type="OrthoDB" id="431034at2759"/>
<dbReference type="PANTHER" id="PTHR22991:SF43">
    <property type="entry name" value="C-TYPE LECTIN-RELATED"/>
    <property type="match status" value="1"/>
</dbReference>
<dbReference type="PROSITE" id="PS01180">
    <property type="entry name" value="CUB"/>
    <property type="match status" value="1"/>
</dbReference>
<dbReference type="KEGG" id="cel:CELE_C54C8.7"/>
<dbReference type="FunFam" id="2.60.120.290:FF:000005">
    <property type="entry name" value="Procollagen C-endopeptidase enhancer 1"/>
    <property type="match status" value="1"/>
</dbReference>
<dbReference type="AlphaFoldDB" id="O17705"/>
<evidence type="ECO:0000256" key="2">
    <source>
        <dbReference type="PROSITE-ProRule" id="PRU00059"/>
    </source>
</evidence>
<keyword evidence="3" id="KW-0732">Signal</keyword>
<sequence length="417" mass="46009">MRTVAALLFLFTCLESFESSSATPVCTNGFTLINNKCLKLLNTPVNHKAAEISCSSFGATLVTVKNDHDNQAIATIVGSSTPLVWLGLYCFSSNSSQCLWDDESGSARSYNNFSSGFPLVALGQCVYYSTQGALTGKWLSAECESQRMAFVCELPTTFADNCLHNYNGYCYTFSSSPQTFIGAQSTCAQTCGNLASVHSPNENRYITTFAPQDYYYIGAIWKTDYSLRWMDGSAWDYNNIDPIYPNRYNYCLHMSTITTSGSGFWYGDDCSLSRKYVCKREAGVPCTTVPPPVTVRPSSTNPSNCNAGLLMSPGVFTSPNYPQNYFNNENCTYQLSTLGSYRITLKFSNFRTESNYDFVSVYDGPTTSSPSLGRYSGNIGSFYVSSSENNMLVTFTSDAGVVFQGFTARFYSVVHRS</sequence>
<dbReference type="PROSITE" id="PS50041">
    <property type="entry name" value="C_TYPE_LECTIN_2"/>
    <property type="match status" value="2"/>
</dbReference>
<dbReference type="FunCoup" id="O17705">
    <property type="interactions" value="7"/>
</dbReference>
<dbReference type="HOGENOM" id="CLU_037161_0_0_1"/>
<dbReference type="InterPro" id="IPR016187">
    <property type="entry name" value="CTDL_fold"/>
</dbReference>
<evidence type="ECO:0000259" key="4">
    <source>
        <dbReference type="PROSITE" id="PS01180"/>
    </source>
</evidence>
<dbReference type="CDD" id="cd00041">
    <property type="entry name" value="CUB"/>
    <property type="match status" value="1"/>
</dbReference>
<dbReference type="eggNOG" id="KOG4297">
    <property type="taxonomic scope" value="Eukaryota"/>
</dbReference>
<accession>O17705</accession>
<feature type="domain" description="C-type lectin" evidence="5">
    <location>
        <begin position="33"/>
        <end position="147"/>
    </location>
</feature>